<sequence>MGHGYKHRLVKAELISWLWDYEDKAFWQSLASFAGKDWPAFAKCVKKAWQQAGGNADDLSFLDNSQHSVNVWQLVNRTKKPGPSKKDGQLETKAELMDWLWSYENDQFLEELAASKKKSWKAFAARVKSDWKSAGGNVGQLNFLDNSQHSKDVYMVIFQNAPAWSLRGQPRQPRSLPG</sequence>
<keyword evidence="2" id="KW-1185">Reference proteome</keyword>
<accession>A0A813ESF6</accession>
<dbReference type="EMBL" id="CAJNNV010016158">
    <property type="protein sequence ID" value="CAE8604228.1"/>
    <property type="molecule type" value="Genomic_DNA"/>
</dbReference>
<proteinExistence type="predicted"/>
<organism evidence="1 2">
    <name type="scientific">Polarella glacialis</name>
    <name type="common">Dinoflagellate</name>
    <dbReference type="NCBI Taxonomy" id="89957"/>
    <lineage>
        <taxon>Eukaryota</taxon>
        <taxon>Sar</taxon>
        <taxon>Alveolata</taxon>
        <taxon>Dinophyceae</taxon>
        <taxon>Suessiales</taxon>
        <taxon>Suessiaceae</taxon>
        <taxon>Polarella</taxon>
    </lineage>
</organism>
<dbReference type="Proteomes" id="UP000654075">
    <property type="component" value="Unassembled WGS sequence"/>
</dbReference>
<comment type="caution">
    <text evidence="1">The sequence shown here is derived from an EMBL/GenBank/DDBJ whole genome shotgun (WGS) entry which is preliminary data.</text>
</comment>
<reference evidence="1" key="1">
    <citation type="submission" date="2021-02" db="EMBL/GenBank/DDBJ databases">
        <authorList>
            <person name="Dougan E. K."/>
            <person name="Rhodes N."/>
            <person name="Thang M."/>
            <person name="Chan C."/>
        </authorList>
    </citation>
    <scope>NUCLEOTIDE SEQUENCE</scope>
</reference>
<name>A0A813ESF6_POLGL</name>
<gene>
    <name evidence="1" type="ORF">PGLA1383_LOCUS22402</name>
</gene>
<dbReference type="OrthoDB" id="405864at2759"/>
<evidence type="ECO:0000313" key="2">
    <source>
        <dbReference type="Proteomes" id="UP000654075"/>
    </source>
</evidence>
<dbReference type="AlphaFoldDB" id="A0A813ESF6"/>
<protein>
    <submittedName>
        <fullName evidence="1">Uncharacterized protein</fullName>
    </submittedName>
</protein>
<evidence type="ECO:0000313" key="1">
    <source>
        <dbReference type="EMBL" id="CAE8604228.1"/>
    </source>
</evidence>